<reference evidence="4" key="1">
    <citation type="journal article" date="2019" name="Sci. Rep.">
        <title>Draft genome of Tanacetum cinerariifolium, the natural source of mosquito coil.</title>
        <authorList>
            <person name="Yamashiro T."/>
            <person name="Shiraishi A."/>
            <person name="Satake H."/>
            <person name="Nakayama K."/>
        </authorList>
    </citation>
    <scope>NUCLEOTIDE SEQUENCE</scope>
</reference>
<dbReference type="PROSITE" id="PS50103">
    <property type="entry name" value="ZF_C3H1"/>
    <property type="match status" value="1"/>
</dbReference>
<keyword evidence="1" id="KW-0863">Zinc-finger</keyword>
<dbReference type="InterPro" id="IPR054722">
    <property type="entry name" value="PolX-like_BBD"/>
</dbReference>
<evidence type="ECO:0000256" key="1">
    <source>
        <dbReference type="PROSITE-ProRule" id="PRU00723"/>
    </source>
</evidence>
<sequence length="351" mass="38684">MADLLADIEAPVSNKSLVTYAVNGLGNKFAYVARIIHHRDPFPAFDTARSMLLIEESTLNRETNANSLGSSSSPLILVATTEGNSQGLCRNFIRRSFRSGDRCRFVHGNKPTRDGTKSHTHANSNAKSLNGNNGNHRKFRNIECPSGSTEILSPSPYITVKATTSAQSTFTSAAAFGPIGLPVLTSFCYAPSRPHVEYGPEVMYTTLPQDFSTMNLQEGRDASWYMDIEATSHLASDSGKLTTVFNKSIIQSILVGDGSSIPVTNLGHSTLRSSTRPLHLYNVLITPNIIKNLVFVREFTKDNKCSIKFDEFGFFVKDYQTCPLFIRCDSTEDLYPFHPTTTEATTLIFIS</sequence>
<dbReference type="AlphaFoldDB" id="A0A6L2KUV1"/>
<dbReference type="PANTHER" id="PTHR47481:SF41">
    <property type="entry name" value="COPIA-LIKE POLYPROTEIN_RETROTRANSPOSON"/>
    <property type="match status" value="1"/>
</dbReference>
<comment type="caution">
    <text evidence="4">The sequence shown here is derived from an EMBL/GenBank/DDBJ whole genome shotgun (WGS) entry which is preliminary data.</text>
</comment>
<feature type="region of interest" description="Disordered" evidence="2">
    <location>
        <begin position="108"/>
        <end position="138"/>
    </location>
</feature>
<feature type="domain" description="C3H1-type" evidence="3">
    <location>
        <begin position="83"/>
        <end position="110"/>
    </location>
</feature>
<proteinExistence type="predicted"/>
<accession>A0A6L2KUV1</accession>
<name>A0A6L2KUV1_TANCI</name>
<dbReference type="EMBL" id="BKCJ010003003">
    <property type="protein sequence ID" value="GEU52367.1"/>
    <property type="molecule type" value="Genomic_DNA"/>
</dbReference>
<evidence type="ECO:0000313" key="4">
    <source>
        <dbReference type="EMBL" id="GEU52367.1"/>
    </source>
</evidence>
<dbReference type="PANTHER" id="PTHR47481">
    <property type="match status" value="1"/>
</dbReference>
<dbReference type="InterPro" id="IPR000571">
    <property type="entry name" value="Znf_CCCH"/>
</dbReference>
<gene>
    <name evidence="4" type="ORF">Tci_024345</name>
</gene>
<feature type="compositionally biased region" description="Polar residues" evidence="2">
    <location>
        <begin position="121"/>
        <end position="134"/>
    </location>
</feature>
<protein>
    <submittedName>
        <fullName evidence="4">Ribonuclease H-like domain-containing protein</fullName>
    </submittedName>
</protein>
<dbReference type="GO" id="GO:0008270">
    <property type="term" value="F:zinc ion binding"/>
    <property type="evidence" value="ECO:0007669"/>
    <property type="project" value="UniProtKB-KW"/>
</dbReference>
<dbReference type="Pfam" id="PF22936">
    <property type="entry name" value="Pol_BBD"/>
    <property type="match status" value="1"/>
</dbReference>
<organism evidence="4">
    <name type="scientific">Tanacetum cinerariifolium</name>
    <name type="common">Dalmatian daisy</name>
    <name type="synonym">Chrysanthemum cinerariifolium</name>
    <dbReference type="NCBI Taxonomy" id="118510"/>
    <lineage>
        <taxon>Eukaryota</taxon>
        <taxon>Viridiplantae</taxon>
        <taxon>Streptophyta</taxon>
        <taxon>Embryophyta</taxon>
        <taxon>Tracheophyta</taxon>
        <taxon>Spermatophyta</taxon>
        <taxon>Magnoliopsida</taxon>
        <taxon>eudicotyledons</taxon>
        <taxon>Gunneridae</taxon>
        <taxon>Pentapetalae</taxon>
        <taxon>asterids</taxon>
        <taxon>campanulids</taxon>
        <taxon>Asterales</taxon>
        <taxon>Asteraceae</taxon>
        <taxon>Asteroideae</taxon>
        <taxon>Anthemideae</taxon>
        <taxon>Anthemidinae</taxon>
        <taxon>Tanacetum</taxon>
    </lineage>
</organism>
<keyword evidence="1" id="KW-0862">Zinc</keyword>
<evidence type="ECO:0000256" key="2">
    <source>
        <dbReference type="SAM" id="MobiDB-lite"/>
    </source>
</evidence>
<feature type="zinc finger region" description="C3H1-type" evidence="1">
    <location>
        <begin position="83"/>
        <end position="110"/>
    </location>
</feature>
<evidence type="ECO:0000259" key="3">
    <source>
        <dbReference type="PROSITE" id="PS50103"/>
    </source>
</evidence>
<keyword evidence="1" id="KW-0479">Metal-binding</keyword>